<feature type="active site" description="Proton donor" evidence="2">
    <location>
        <position position="43"/>
    </location>
</feature>
<dbReference type="Proteomes" id="UP000277582">
    <property type="component" value="Unassembled WGS sequence"/>
</dbReference>
<protein>
    <recommendedName>
        <fullName evidence="2">RNA 2',3'-cyclic phosphodiesterase</fullName>
        <shortName evidence="2">RNA 2',3'-CPDase</shortName>
        <ecNumber evidence="2">3.1.4.58</ecNumber>
    </recommendedName>
</protein>
<evidence type="ECO:0000259" key="3">
    <source>
        <dbReference type="Pfam" id="PF02834"/>
    </source>
</evidence>
<name>A0A3R9PM73_9CREN</name>
<dbReference type="InterPro" id="IPR004175">
    <property type="entry name" value="RNA_CPDase"/>
</dbReference>
<dbReference type="EMBL" id="RCOS01000027">
    <property type="protein sequence ID" value="RSN77780.1"/>
    <property type="molecule type" value="Genomic_DNA"/>
</dbReference>
<dbReference type="Gene3D" id="3.90.1140.10">
    <property type="entry name" value="Cyclic phosphodiesterase"/>
    <property type="match status" value="1"/>
</dbReference>
<evidence type="ECO:0000313" key="7">
    <source>
        <dbReference type="Proteomes" id="UP000316217"/>
    </source>
</evidence>
<comment type="caution">
    <text evidence="4">The sequence shown here is derived from an EMBL/GenBank/DDBJ whole genome shotgun (WGS) entry which is preliminary data.</text>
</comment>
<gene>
    <name evidence="4" type="primary">thpR</name>
    <name evidence="4" type="ORF">D6D85_02010</name>
    <name evidence="5" type="ORF">EF810_07650</name>
</gene>
<dbReference type="EC" id="3.1.4.58" evidence="2"/>
<comment type="catalytic activity">
    <reaction evidence="2">
        <text>a 3'-end 2',3'-cyclophospho-ribonucleotide-RNA + H2O = a 3'-end 2'-phospho-ribonucleotide-RNA + H(+)</text>
        <dbReference type="Rhea" id="RHEA:11828"/>
        <dbReference type="Rhea" id="RHEA-COMP:10464"/>
        <dbReference type="Rhea" id="RHEA-COMP:17353"/>
        <dbReference type="ChEBI" id="CHEBI:15377"/>
        <dbReference type="ChEBI" id="CHEBI:15378"/>
        <dbReference type="ChEBI" id="CHEBI:83064"/>
        <dbReference type="ChEBI" id="CHEBI:173113"/>
        <dbReference type="EC" id="3.1.4.58"/>
    </reaction>
</comment>
<organism evidence="4 6">
    <name type="scientific">Candidatus Methanodesulfokora washburnensis</name>
    <dbReference type="NCBI Taxonomy" id="2478471"/>
    <lineage>
        <taxon>Archaea</taxon>
        <taxon>Thermoproteota</taxon>
        <taxon>Candidatus Korarchaeia</taxon>
        <taxon>Candidatus Korarchaeia incertae sedis</taxon>
        <taxon>Candidatus Methanodesulfokora</taxon>
    </lineage>
</organism>
<comment type="function">
    <text evidence="2">Hydrolyzes RNA 2',3'-cyclic phosphodiester to an RNA 2'-phosphomonoester.</text>
</comment>
<feature type="short sequence motif" description="HXTX 1" evidence="2">
    <location>
        <begin position="43"/>
        <end position="46"/>
    </location>
</feature>
<dbReference type="GO" id="GO:0008664">
    <property type="term" value="F:RNA 2',3'-cyclic 3'-phosphodiesterase activity"/>
    <property type="evidence" value="ECO:0007669"/>
    <property type="project" value="UniProtKB-EC"/>
</dbReference>
<dbReference type="PANTHER" id="PTHR35561">
    <property type="entry name" value="RNA 2',3'-CYCLIC PHOSPHODIESTERASE"/>
    <property type="match status" value="1"/>
</dbReference>
<dbReference type="PANTHER" id="PTHR35561:SF1">
    <property type="entry name" value="RNA 2',3'-CYCLIC PHOSPHODIESTERASE"/>
    <property type="match status" value="1"/>
</dbReference>
<evidence type="ECO:0000256" key="2">
    <source>
        <dbReference type="HAMAP-Rule" id="MF_01940"/>
    </source>
</evidence>
<dbReference type="NCBIfam" id="TIGR02258">
    <property type="entry name" value="2_5_ligase"/>
    <property type="match status" value="1"/>
</dbReference>
<reference evidence="4 6" key="1">
    <citation type="submission" date="2018-10" db="EMBL/GenBank/DDBJ databases">
        <title>Co-occurring genomic capacity for anaerobic methane metabolism and dissimilatory sulfite reduction discovered in the Korarchaeota.</title>
        <authorList>
            <person name="Mckay L.J."/>
            <person name="Dlakic M."/>
            <person name="Fields M.W."/>
            <person name="Delmont T.O."/>
            <person name="Eren A.M."/>
            <person name="Jay Z.J."/>
            <person name="Klingelsmith K.B."/>
            <person name="Rusch D.B."/>
            <person name="Inskeep W.P."/>
        </authorList>
    </citation>
    <scope>NUCLEOTIDE SEQUENCE [LARGE SCALE GENOMIC DNA]</scope>
    <source>
        <strain evidence="4 6">MDKW</strain>
    </source>
</reference>
<dbReference type="InterPro" id="IPR009097">
    <property type="entry name" value="Cyclic_Pdiesterase"/>
</dbReference>
<feature type="domain" description="Phosphoesterase HXTX" evidence="3">
    <location>
        <begin position="9"/>
        <end position="94"/>
    </location>
</feature>
<evidence type="ECO:0000313" key="5">
    <source>
        <dbReference type="EMBL" id="RZN58320.1"/>
    </source>
</evidence>
<feature type="domain" description="Phosphoesterase HXTX" evidence="3">
    <location>
        <begin position="101"/>
        <end position="178"/>
    </location>
</feature>
<dbReference type="OrthoDB" id="44091at2157"/>
<evidence type="ECO:0000313" key="4">
    <source>
        <dbReference type="EMBL" id="RSN77780.1"/>
    </source>
</evidence>
<reference evidence="5 7" key="2">
    <citation type="journal article" date="2019" name="Nat. Microbiol.">
        <title>Wide diversity of methane and short-chain alkane metabolisms in uncultured archaea.</title>
        <authorList>
            <person name="Borrel G."/>
            <person name="Adam P.S."/>
            <person name="McKay L.J."/>
            <person name="Chen L.X."/>
            <person name="Sierra-Garcia I.N."/>
            <person name="Sieber C.M."/>
            <person name="Letourneur Q."/>
            <person name="Ghozlane A."/>
            <person name="Andersen G.L."/>
            <person name="Li W.J."/>
            <person name="Hallam S.J."/>
            <person name="Muyzer G."/>
            <person name="de Oliveira V.M."/>
            <person name="Inskeep W.P."/>
            <person name="Banfield J.F."/>
            <person name="Gribaldo S."/>
        </authorList>
    </citation>
    <scope>NUCLEOTIDE SEQUENCE [LARGE SCALE GENOMIC DNA]</scope>
    <source>
        <strain evidence="5">NM4</strain>
    </source>
</reference>
<dbReference type="RefSeq" id="WP_125670394.1">
    <property type="nucleotide sequence ID" value="NZ_RCOS01000027.1"/>
</dbReference>
<dbReference type="HAMAP" id="MF_01940">
    <property type="entry name" value="RNA_CPDase"/>
    <property type="match status" value="1"/>
</dbReference>
<dbReference type="SUPFAM" id="SSF55144">
    <property type="entry name" value="LigT-like"/>
    <property type="match status" value="1"/>
</dbReference>
<comment type="similarity">
    <text evidence="2">Belongs to the 2H phosphoesterase superfamily. ThpR family.</text>
</comment>
<evidence type="ECO:0000256" key="1">
    <source>
        <dbReference type="ARBA" id="ARBA00022801"/>
    </source>
</evidence>
<dbReference type="Proteomes" id="UP000316217">
    <property type="component" value="Unassembled WGS sequence"/>
</dbReference>
<proteinExistence type="inferred from homology"/>
<keyword evidence="6" id="KW-1185">Reference proteome</keyword>
<dbReference type="EMBL" id="RXII01000120">
    <property type="protein sequence ID" value="RZN58320.1"/>
    <property type="molecule type" value="Genomic_DNA"/>
</dbReference>
<evidence type="ECO:0000313" key="6">
    <source>
        <dbReference type="Proteomes" id="UP000277582"/>
    </source>
</evidence>
<dbReference type="Pfam" id="PF02834">
    <property type="entry name" value="LigT_PEase"/>
    <property type="match status" value="2"/>
</dbReference>
<feature type="short sequence motif" description="HXTX 2" evidence="2">
    <location>
        <begin position="130"/>
        <end position="133"/>
    </location>
</feature>
<sequence>MGIRTFIAVDLDDSLRGKVVDIQSRLEKSTDYVLKLVEPENLHITLKFLGDVDESRMERVFHTVKEALSGASPFKIVLRGVGAFPSVTRPEVIWIGLGEGMESLIKIMTTLETYLARIGFPREKREPVPHLTIARVKKPSKDGISSLLRSLSDIEIGSMEVSDVKVKSSTLTPSGPIYKDLTTIHLV</sequence>
<dbReference type="InterPro" id="IPR014051">
    <property type="entry name" value="Phosphoesterase_HXTX"/>
</dbReference>
<accession>A0A3R9PM73</accession>
<dbReference type="AlphaFoldDB" id="A0A3R9PM73"/>
<feature type="active site" description="Proton acceptor" evidence="2">
    <location>
        <position position="130"/>
    </location>
</feature>
<dbReference type="GO" id="GO:0004113">
    <property type="term" value="F:2',3'-cyclic-nucleotide 3'-phosphodiesterase activity"/>
    <property type="evidence" value="ECO:0007669"/>
    <property type="project" value="InterPro"/>
</dbReference>
<keyword evidence="1 2" id="KW-0378">Hydrolase</keyword>